<feature type="compositionally biased region" description="Acidic residues" evidence="1">
    <location>
        <begin position="57"/>
        <end position="78"/>
    </location>
</feature>
<dbReference type="EMBL" id="JAIXCQ010000006">
    <property type="protein sequence ID" value="MCA5893654.1"/>
    <property type="molecule type" value="Genomic_DNA"/>
</dbReference>
<protein>
    <recommendedName>
        <fullName evidence="3">AMIN-like domain-containing protein</fullName>
    </recommendedName>
</protein>
<evidence type="ECO:0000259" key="3">
    <source>
        <dbReference type="Pfam" id="PF24837"/>
    </source>
</evidence>
<sequence length="236" mass="24371">MSRSLTRARTGVVVGATAVLLLAACADDADAPGTDGTTSTTTEASATPSPATSPADDSTDDSADDDTALDDTSGDEPTQDAPFPANAEKDTGDASQDAALVVTGVRVGTHQGFDRVVFDLEGTGTPGWSVEYVDSATDDGSGEPVDVDGDKILQVRLSGMAVPTEGDVTEYDGATLDPDGTDAVEEVVYRFWFEGYTTAFVGVDDGEAGEPLPFRVFALEDPARVVVDVQHGPDDD</sequence>
<feature type="signal peptide" evidence="2">
    <location>
        <begin position="1"/>
        <end position="31"/>
    </location>
</feature>
<keyword evidence="2" id="KW-0732">Signal</keyword>
<keyword evidence="5" id="KW-1185">Reference proteome</keyword>
<evidence type="ECO:0000313" key="4">
    <source>
        <dbReference type="EMBL" id="MCA5893654.1"/>
    </source>
</evidence>
<evidence type="ECO:0000256" key="2">
    <source>
        <dbReference type="SAM" id="SignalP"/>
    </source>
</evidence>
<feature type="region of interest" description="Disordered" evidence="1">
    <location>
        <begin position="27"/>
        <end position="94"/>
    </location>
</feature>
<dbReference type="Proteomes" id="UP001319870">
    <property type="component" value="Unassembled WGS sequence"/>
</dbReference>
<feature type="compositionally biased region" description="Low complexity" evidence="1">
    <location>
        <begin position="27"/>
        <end position="56"/>
    </location>
</feature>
<dbReference type="RefSeq" id="WP_225565429.1">
    <property type="nucleotide sequence ID" value="NZ_JAIXCQ010000006.1"/>
</dbReference>
<organism evidence="4 5">
    <name type="scientific">Isoptericola luteus</name>
    <dbReference type="NCBI Taxonomy" id="2879484"/>
    <lineage>
        <taxon>Bacteria</taxon>
        <taxon>Bacillati</taxon>
        <taxon>Actinomycetota</taxon>
        <taxon>Actinomycetes</taxon>
        <taxon>Micrococcales</taxon>
        <taxon>Promicromonosporaceae</taxon>
        <taxon>Isoptericola</taxon>
    </lineage>
</organism>
<evidence type="ECO:0000313" key="5">
    <source>
        <dbReference type="Proteomes" id="UP001319870"/>
    </source>
</evidence>
<dbReference type="Pfam" id="PF24837">
    <property type="entry name" value="AMIN-like"/>
    <property type="match status" value="1"/>
</dbReference>
<accession>A0ABS7ZF52</accession>
<reference evidence="4 5" key="1">
    <citation type="submission" date="2021-09" db="EMBL/GenBank/DDBJ databases">
        <title>Isoptericola luteus sp. nov., a novel bacterium isolated from Harbin, the capital city of Heilongjiang province.</title>
        <authorList>
            <person name="Li J."/>
        </authorList>
    </citation>
    <scope>NUCLEOTIDE SEQUENCE [LARGE SCALE GENOMIC DNA]</scope>
    <source>
        <strain evidence="4 5">NEAU-Y5</strain>
    </source>
</reference>
<gene>
    <name evidence="4" type="ORF">LEP48_09870</name>
</gene>
<dbReference type="InterPro" id="IPR056303">
    <property type="entry name" value="AMIN-like"/>
</dbReference>
<evidence type="ECO:0000256" key="1">
    <source>
        <dbReference type="SAM" id="MobiDB-lite"/>
    </source>
</evidence>
<comment type="caution">
    <text evidence="4">The sequence shown here is derived from an EMBL/GenBank/DDBJ whole genome shotgun (WGS) entry which is preliminary data.</text>
</comment>
<feature type="chain" id="PRO_5046506608" description="AMIN-like domain-containing protein" evidence="2">
    <location>
        <begin position="32"/>
        <end position="236"/>
    </location>
</feature>
<name>A0ABS7ZF52_9MICO</name>
<dbReference type="PROSITE" id="PS51257">
    <property type="entry name" value="PROKAR_LIPOPROTEIN"/>
    <property type="match status" value="1"/>
</dbReference>
<feature type="domain" description="AMIN-like" evidence="3">
    <location>
        <begin position="101"/>
        <end position="231"/>
    </location>
</feature>
<proteinExistence type="predicted"/>